<evidence type="ECO:0000313" key="3">
    <source>
        <dbReference type="EMBL" id="MFC5455073.1"/>
    </source>
</evidence>
<name>A0ABW0KNJ7_9BACT</name>
<feature type="domain" description="Sulfatase-modifying factor enzyme-like" evidence="2">
    <location>
        <begin position="59"/>
        <end position="183"/>
    </location>
</feature>
<keyword evidence="1" id="KW-0732">Signal</keyword>
<dbReference type="PANTHER" id="PTHR23150">
    <property type="entry name" value="SULFATASE MODIFYING FACTOR 1, 2"/>
    <property type="match status" value="1"/>
</dbReference>
<feature type="signal peptide" evidence="1">
    <location>
        <begin position="1"/>
        <end position="24"/>
    </location>
</feature>
<dbReference type="InterPro" id="IPR042095">
    <property type="entry name" value="SUMF_sf"/>
</dbReference>
<dbReference type="InterPro" id="IPR016187">
    <property type="entry name" value="CTDL_fold"/>
</dbReference>
<keyword evidence="4" id="KW-1185">Reference proteome</keyword>
<dbReference type="Proteomes" id="UP001596052">
    <property type="component" value="Unassembled WGS sequence"/>
</dbReference>
<feature type="chain" id="PRO_5046635317" evidence="1">
    <location>
        <begin position="25"/>
        <end position="350"/>
    </location>
</feature>
<gene>
    <name evidence="3" type="ORF">ACFQDI_09430</name>
</gene>
<reference evidence="4" key="1">
    <citation type="journal article" date="2019" name="Int. J. Syst. Evol. Microbiol.">
        <title>The Global Catalogue of Microorganisms (GCM) 10K type strain sequencing project: providing services to taxonomists for standard genome sequencing and annotation.</title>
        <authorList>
            <consortium name="The Broad Institute Genomics Platform"/>
            <consortium name="The Broad Institute Genome Sequencing Center for Infectious Disease"/>
            <person name="Wu L."/>
            <person name="Ma J."/>
        </authorList>
    </citation>
    <scope>NUCLEOTIDE SEQUENCE [LARGE SCALE GENOMIC DNA]</scope>
    <source>
        <strain evidence="4">CGMCC 4.1469</strain>
    </source>
</reference>
<comment type="caution">
    <text evidence="3">The sequence shown here is derived from an EMBL/GenBank/DDBJ whole genome shotgun (WGS) entry which is preliminary data.</text>
</comment>
<dbReference type="PANTHER" id="PTHR23150:SF19">
    <property type="entry name" value="FORMYLGLYCINE-GENERATING ENZYME"/>
    <property type="match status" value="1"/>
</dbReference>
<dbReference type="Pfam" id="PF03781">
    <property type="entry name" value="FGE-sulfatase"/>
    <property type="match status" value="2"/>
</dbReference>
<accession>A0ABW0KNJ7</accession>
<feature type="domain" description="Sulfatase-modifying factor enzyme-like" evidence="2">
    <location>
        <begin position="264"/>
        <end position="347"/>
    </location>
</feature>
<dbReference type="InterPro" id="IPR051043">
    <property type="entry name" value="Sulfatase_Mod_Factor_Kinase"/>
</dbReference>
<sequence length="350" mass="38184">MNLRTRHSLHAIAHLILAGVSAWAADPIAKAGNGMPIMPPTDTTTAVVKEGDKTIQIPEGMVYVPAGSFTFGQGEMRELPGYAIARFEVTNAEYKAFLEATGHRGTPRHWKGGMHPEGKAAHPVLFVSLVDAEAYCAWISKETGRKIRVPTAEEWEKAARGPKAFLYPWGNDKDSRFSNGRLQTHFNYNAVCAAYMLDKEVKTVTWYVEKSQEAGKQGRVEDIMTGNGQVFSITSDGGVNGWIDHNTNTGFVNTQIYRDLVENGGFTTAVGTYESGRSAYGCYDMAGNVYEWTSSVIVATNGAERGKEVNDVRGGSWYSTGRSGQSLCTGEGRNRNGGYHSVGFRIAMTP</sequence>
<dbReference type="Gene3D" id="3.90.1580.10">
    <property type="entry name" value="paralog of FGE (formylglycine-generating enzyme)"/>
    <property type="match status" value="1"/>
</dbReference>
<evidence type="ECO:0000259" key="2">
    <source>
        <dbReference type="Pfam" id="PF03781"/>
    </source>
</evidence>
<proteinExistence type="predicted"/>
<dbReference type="SUPFAM" id="SSF56436">
    <property type="entry name" value="C-type lectin-like"/>
    <property type="match status" value="1"/>
</dbReference>
<dbReference type="EMBL" id="JBHSMQ010000003">
    <property type="protein sequence ID" value="MFC5455073.1"/>
    <property type="molecule type" value="Genomic_DNA"/>
</dbReference>
<organism evidence="3 4">
    <name type="scientific">Prosthecobacter fluviatilis</name>
    <dbReference type="NCBI Taxonomy" id="445931"/>
    <lineage>
        <taxon>Bacteria</taxon>
        <taxon>Pseudomonadati</taxon>
        <taxon>Verrucomicrobiota</taxon>
        <taxon>Verrucomicrobiia</taxon>
        <taxon>Verrucomicrobiales</taxon>
        <taxon>Verrucomicrobiaceae</taxon>
        <taxon>Prosthecobacter</taxon>
    </lineage>
</organism>
<protein>
    <submittedName>
        <fullName evidence="3">Formylglycine-generating enzyme family protein</fullName>
    </submittedName>
</protein>
<evidence type="ECO:0000313" key="4">
    <source>
        <dbReference type="Proteomes" id="UP001596052"/>
    </source>
</evidence>
<dbReference type="InterPro" id="IPR005532">
    <property type="entry name" value="SUMF_dom"/>
</dbReference>
<evidence type="ECO:0000256" key="1">
    <source>
        <dbReference type="SAM" id="SignalP"/>
    </source>
</evidence>